<dbReference type="Proteomes" id="UP000010296">
    <property type="component" value="Unassembled WGS sequence"/>
</dbReference>
<gene>
    <name evidence="1" type="ORF">HMPREF9088_0783</name>
</gene>
<sequence length="55" mass="6645">MNWICFSTITSVLKKQSTLLFYELLDEKKHRTPQKSSFFDFICFIFILESISYQK</sequence>
<evidence type="ECO:0000313" key="1">
    <source>
        <dbReference type="EMBL" id="EFU74482.1"/>
    </source>
</evidence>
<evidence type="ECO:0000313" key="2">
    <source>
        <dbReference type="Proteomes" id="UP000010296"/>
    </source>
</evidence>
<protein>
    <submittedName>
        <fullName evidence="1">Uncharacterized protein</fullName>
    </submittedName>
</protein>
<dbReference type="AlphaFoldDB" id="E6LEJ3"/>
<reference evidence="1 2" key="1">
    <citation type="submission" date="2010-12" db="EMBL/GenBank/DDBJ databases">
        <authorList>
            <person name="Muzny D."/>
            <person name="Qin X."/>
            <person name="Deng J."/>
            <person name="Jiang H."/>
            <person name="Liu Y."/>
            <person name="Qu J."/>
            <person name="Song X.-Z."/>
            <person name="Zhang L."/>
            <person name="Thornton R."/>
            <person name="Coyle M."/>
            <person name="Francisco L."/>
            <person name="Jackson L."/>
            <person name="Javaid M."/>
            <person name="Korchina V."/>
            <person name="Kovar C."/>
            <person name="Mata R."/>
            <person name="Mathew T."/>
            <person name="Ngo R."/>
            <person name="Nguyen L."/>
            <person name="Nguyen N."/>
            <person name="Okwuonu G."/>
            <person name="Ongeri F."/>
            <person name="Pham C."/>
            <person name="Simmons D."/>
            <person name="Wilczek-Boney K."/>
            <person name="Hale W."/>
            <person name="Jakkamsetti A."/>
            <person name="Pham P."/>
            <person name="Ruth R."/>
            <person name="San Lucas F."/>
            <person name="Warren J."/>
            <person name="Zhang J."/>
            <person name="Zhao Z."/>
            <person name="Zhou C."/>
            <person name="Zhu D."/>
            <person name="Lee S."/>
            <person name="Bess C."/>
            <person name="Blankenburg K."/>
            <person name="Forbes L."/>
            <person name="Fu Q."/>
            <person name="Gubbala S."/>
            <person name="Hirani K."/>
            <person name="Jayaseelan J.C."/>
            <person name="Lara F."/>
            <person name="Munidasa M."/>
            <person name="Palculict T."/>
            <person name="Patil S."/>
            <person name="Pu L.-L."/>
            <person name="Saada N."/>
            <person name="Tang L."/>
            <person name="Weissenberger G."/>
            <person name="Zhu Y."/>
            <person name="Hemphill L."/>
            <person name="Shang Y."/>
            <person name="Youmans B."/>
            <person name="Ayvaz T."/>
            <person name="Ross M."/>
            <person name="Santibanez J."/>
            <person name="Aqrawi P."/>
            <person name="Gross S."/>
            <person name="Joshi V."/>
            <person name="Fowler G."/>
            <person name="Nazareth L."/>
            <person name="Reid J."/>
            <person name="Worley K."/>
            <person name="Petrosino J."/>
            <person name="Highlander S."/>
            <person name="Gibbs R."/>
        </authorList>
    </citation>
    <scope>NUCLEOTIDE SEQUENCE [LARGE SCALE GENOMIC DNA]</scope>
    <source>
        <strain evidence="2">DSM 15952 / CCUG 50447 / LMG 22039 / TP 1.5</strain>
    </source>
</reference>
<dbReference type="EMBL" id="AEPV01000026">
    <property type="protein sequence ID" value="EFU74482.1"/>
    <property type="molecule type" value="Genomic_DNA"/>
</dbReference>
<dbReference type="HOGENOM" id="CLU_3025197_0_0_9"/>
<accession>E6LEJ3</accession>
<comment type="caution">
    <text evidence="1">The sequence shown here is derived from an EMBL/GenBank/DDBJ whole genome shotgun (WGS) entry which is preliminary data.</text>
</comment>
<proteinExistence type="predicted"/>
<keyword evidence="2" id="KW-1185">Reference proteome</keyword>
<name>E6LEJ3_ENTI1</name>
<organism evidence="1 2">
    <name type="scientific">Enterococcus italicus (strain DSM 15952 / CCUG 50447 / LMG 22039 / TP 1.5)</name>
    <dbReference type="NCBI Taxonomy" id="888064"/>
    <lineage>
        <taxon>Bacteria</taxon>
        <taxon>Bacillati</taxon>
        <taxon>Bacillota</taxon>
        <taxon>Bacilli</taxon>
        <taxon>Lactobacillales</taxon>
        <taxon>Enterococcaceae</taxon>
        <taxon>Enterococcus</taxon>
    </lineage>
</organism>